<dbReference type="SUPFAM" id="SSF52540">
    <property type="entry name" value="P-loop containing nucleoside triphosphate hydrolases"/>
    <property type="match status" value="1"/>
</dbReference>
<dbReference type="CDD" id="cd03223">
    <property type="entry name" value="ABCD_peroxisomal_ALDP"/>
    <property type="match status" value="1"/>
</dbReference>
<dbReference type="InterPro" id="IPR036640">
    <property type="entry name" value="ABC1_TM_sf"/>
</dbReference>
<evidence type="ECO:0000313" key="13">
    <source>
        <dbReference type="EMBL" id="KZF22052.1"/>
    </source>
</evidence>
<evidence type="ECO:0000256" key="8">
    <source>
        <dbReference type="SAM" id="Coils"/>
    </source>
</evidence>
<accession>A0A165GDA4</accession>
<keyword evidence="4" id="KW-0547">Nucleotide-binding</keyword>
<protein>
    <submittedName>
        <fullName evidence="13">Putative peroxisomal fatty acid ABC transporter</fullName>
    </submittedName>
</protein>
<keyword evidence="14" id="KW-1185">Reference proteome</keyword>
<dbReference type="OrthoDB" id="422637at2759"/>
<dbReference type="Gene3D" id="3.40.50.300">
    <property type="entry name" value="P-loop containing nucleotide triphosphate hydrolases"/>
    <property type="match status" value="1"/>
</dbReference>
<feature type="domain" description="ABC transmembrane type-1" evidence="12">
    <location>
        <begin position="176"/>
        <end position="406"/>
    </location>
</feature>
<dbReference type="InterPro" id="IPR050835">
    <property type="entry name" value="ABC_transporter_sub-D"/>
</dbReference>
<keyword evidence="7 10" id="KW-0472">Membrane</keyword>
<keyword evidence="2" id="KW-0813">Transport</keyword>
<evidence type="ECO:0000256" key="1">
    <source>
        <dbReference type="ARBA" id="ARBA00008575"/>
    </source>
</evidence>
<evidence type="ECO:0000256" key="2">
    <source>
        <dbReference type="ARBA" id="ARBA00022448"/>
    </source>
</evidence>
<dbReference type="GO" id="GO:0007031">
    <property type="term" value="P:peroxisome organization"/>
    <property type="evidence" value="ECO:0007669"/>
    <property type="project" value="TreeGrafter"/>
</dbReference>
<evidence type="ECO:0000256" key="9">
    <source>
        <dbReference type="SAM" id="MobiDB-lite"/>
    </source>
</evidence>
<comment type="similarity">
    <text evidence="1">Belongs to the ABC transporter superfamily. ABCD family. Peroxisomal fatty acyl CoA transporter (TC 3.A.1.203) subfamily.</text>
</comment>
<dbReference type="SUPFAM" id="SSF90123">
    <property type="entry name" value="ABC transporter transmembrane region"/>
    <property type="match status" value="1"/>
</dbReference>
<reference evidence="13 14" key="1">
    <citation type="journal article" date="2016" name="Fungal Biol.">
        <title>The genome of Xylona heveae provides a window into fungal endophytism.</title>
        <authorList>
            <person name="Gazis R."/>
            <person name="Kuo A."/>
            <person name="Riley R."/>
            <person name="LaButti K."/>
            <person name="Lipzen A."/>
            <person name="Lin J."/>
            <person name="Amirebrahimi M."/>
            <person name="Hesse C.N."/>
            <person name="Spatafora J.W."/>
            <person name="Henrissat B."/>
            <person name="Hainaut M."/>
            <person name="Grigoriev I.V."/>
            <person name="Hibbett D.S."/>
        </authorList>
    </citation>
    <scope>NUCLEOTIDE SEQUENCE [LARGE SCALE GENOMIC DNA]</scope>
    <source>
        <strain evidence="13 14">TC161</strain>
    </source>
</reference>
<organism evidence="13 14">
    <name type="scientific">Xylona heveae (strain CBS 132557 / TC161)</name>
    <dbReference type="NCBI Taxonomy" id="1328760"/>
    <lineage>
        <taxon>Eukaryota</taxon>
        <taxon>Fungi</taxon>
        <taxon>Dikarya</taxon>
        <taxon>Ascomycota</taxon>
        <taxon>Pezizomycotina</taxon>
        <taxon>Xylonomycetes</taxon>
        <taxon>Xylonales</taxon>
        <taxon>Xylonaceae</taxon>
        <taxon>Xylona</taxon>
    </lineage>
</organism>
<dbReference type="InterPro" id="IPR011527">
    <property type="entry name" value="ABC1_TM_dom"/>
</dbReference>
<sequence>MAVQSTLRASNDPLVTLYNHYLAKFRSRLRRTTRTTRLLATISLILSIISSSYGFSRWWRNRREEKERGKRLHRRNSGLRGKDGSRTIYVPYKSSTAKVIIHPTKPTTFDAHRRLFLNPPRAAGLGNNELTPQVPPPQTKPGLNLAFLHQFLSLLSIMMPRWNSKETGLLVSHGGFLMLRTYLSLVVARLDGEIVRDLVAGNGKAFLWGIAKWLGIGTASSYTNAMIKFLQSKVSIAFRTRLTRYIHDLYLSSNLTYYKLANLDGGIGQGADQYITQDLTLFCASAASLYSSLGKPFVDLCVFNYQLFRSLGPLALTGLLSNYFLTATILRRLSPPFGKLKAVEARREGEFRALHARLIANAEEVAFYGGSSMEKLFLDKGFKELKGWMEGIYSLKIRYNMLEDFVLKYSWSAFGYLITSLPVFLPAWGGLGGVLELADSAERGRRERGRMKEFITNKRLMLSLADAGGRMMYSIKDLSELAGYTSRIYTLISTLHRVHANAYAPPRGTHPDIFSLSDVQGTIQKGFDGVRLEHVPVVAPSLFPHGGDELLDMLSFIVRPGEHLLISGPNGVGKSAVARIVAGLWPVYRGLVSRPRSIGMDGIMFLPQRPYLSIGTLRDQVIYPHSEIDMRDTGRGDRDLQRVLEEVRLGYLADREGGWDCRKEWKDVLSGGEKQRMAMARLMYHEPRYAFLDEGTSAVSSDVEGLLYETAKAKGITLITISTRASLKKYHTFNLTMGLGPDGMSWDLDRIGTEQEKLHVEQELQDLRERLAQVEHWQARKEEIERELAKVWVDGGDELPPPPYIVEPEDQDQDQDLERDLDQKPEAQPEQDLSSAEDVGEVD</sequence>
<dbReference type="PROSITE" id="PS00211">
    <property type="entry name" value="ABC_TRANSPORTER_1"/>
    <property type="match status" value="1"/>
</dbReference>
<dbReference type="InterPro" id="IPR003593">
    <property type="entry name" value="AAA+_ATPase"/>
</dbReference>
<dbReference type="GO" id="GO:0016887">
    <property type="term" value="F:ATP hydrolysis activity"/>
    <property type="evidence" value="ECO:0007669"/>
    <property type="project" value="InterPro"/>
</dbReference>
<evidence type="ECO:0000259" key="12">
    <source>
        <dbReference type="PROSITE" id="PS50929"/>
    </source>
</evidence>
<dbReference type="Proteomes" id="UP000076632">
    <property type="component" value="Unassembled WGS sequence"/>
</dbReference>
<dbReference type="Pfam" id="PF06472">
    <property type="entry name" value="ABC_membrane_2"/>
    <property type="match status" value="1"/>
</dbReference>
<dbReference type="GO" id="GO:0006635">
    <property type="term" value="P:fatty acid beta-oxidation"/>
    <property type="evidence" value="ECO:0007669"/>
    <property type="project" value="TreeGrafter"/>
</dbReference>
<evidence type="ECO:0000259" key="11">
    <source>
        <dbReference type="PROSITE" id="PS50893"/>
    </source>
</evidence>
<dbReference type="PROSITE" id="PS50929">
    <property type="entry name" value="ABC_TM1F"/>
    <property type="match status" value="1"/>
</dbReference>
<feature type="region of interest" description="Disordered" evidence="9">
    <location>
        <begin position="792"/>
        <end position="843"/>
    </location>
</feature>
<dbReference type="PANTHER" id="PTHR11384">
    <property type="entry name" value="ATP-BINDING CASSETTE, SUB-FAMILY D MEMBER"/>
    <property type="match status" value="1"/>
</dbReference>
<keyword evidence="5" id="KW-0067">ATP-binding</keyword>
<keyword evidence="6 10" id="KW-1133">Transmembrane helix</keyword>
<evidence type="ECO:0000256" key="10">
    <source>
        <dbReference type="SAM" id="Phobius"/>
    </source>
</evidence>
<keyword evidence="3 10" id="KW-0812">Transmembrane</keyword>
<name>A0A165GDA4_XYLHT</name>
<evidence type="ECO:0000256" key="7">
    <source>
        <dbReference type="ARBA" id="ARBA00023136"/>
    </source>
</evidence>
<gene>
    <name evidence="13" type="ORF">L228DRAFT_145554</name>
</gene>
<dbReference type="GeneID" id="28894353"/>
<dbReference type="InterPro" id="IPR027417">
    <property type="entry name" value="P-loop_NTPase"/>
</dbReference>
<feature type="coiled-coil region" evidence="8">
    <location>
        <begin position="750"/>
        <end position="787"/>
    </location>
</feature>
<evidence type="ECO:0000256" key="4">
    <source>
        <dbReference type="ARBA" id="ARBA00022741"/>
    </source>
</evidence>
<dbReference type="GO" id="GO:0015910">
    <property type="term" value="P:long-chain fatty acid import into peroxisome"/>
    <property type="evidence" value="ECO:0007669"/>
    <property type="project" value="TreeGrafter"/>
</dbReference>
<dbReference type="InParanoid" id="A0A165GDA4"/>
<dbReference type="FunCoup" id="A0A165GDA4">
    <property type="interactions" value="430"/>
</dbReference>
<keyword evidence="8" id="KW-0175">Coiled coil</keyword>
<dbReference type="GO" id="GO:0005778">
    <property type="term" value="C:peroxisomal membrane"/>
    <property type="evidence" value="ECO:0007669"/>
    <property type="project" value="TreeGrafter"/>
</dbReference>
<dbReference type="InterPro" id="IPR017871">
    <property type="entry name" value="ABC_transporter-like_CS"/>
</dbReference>
<proteinExistence type="inferred from homology"/>
<dbReference type="EMBL" id="KV407459">
    <property type="protein sequence ID" value="KZF22052.1"/>
    <property type="molecule type" value="Genomic_DNA"/>
</dbReference>
<dbReference type="PROSITE" id="PS50893">
    <property type="entry name" value="ABC_TRANSPORTER_2"/>
    <property type="match status" value="1"/>
</dbReference>
<dbReference type="RefSeq" id="XP_018187607.1">
    <property type="nucleotide sequence ID" value="XM_018329216.1"/>
</dbReference>
<dbReference type="InterPro" id="IPR003439">
    <property type="entry name" value="ABC_transporter-like_ATP-bd"/>
</dbReference>
<dbReference type="SMART" id="SM00382">
    <property type="entry name" value="AAA"/>
    <property type="match status" value="1"/>
</dbReference>
<dbReference type="GO" id="GO:0005524">
    <property type="term" value="F:ATP binding"/>
    <property type="evidence" value="ECO:0007669"/>
    <property type="project" value="UniProtKB-KW"/>
</dbReference>
<dbReference type="GO" id="GO:0042760">
    <property type="term" value="P:very long-chain fatty acid catabolic process"/>
    <property type="evidence" value="ECO:0007669"/>
    <property type="project" value="TreeGrafter"/>
</dbReference>
<dbReference type="STRING" id="1328760.A0A165GDA4"/>
<dbReference type="OMA" id="IHDMYLD"/>
<evidence type="ECO:0000256" key="5">
    <source>
        <dbReference type="ARBA" id="ARBA00022840"/>
    </source>
</evidence>
<feature type="transmembrane region" description="Helical" evidence="10">
    <location>
        <begin position="38"/>
        <end position="59"/>
    </location>
</feature>
<dbReference type="GO" id="GO:0005324">
    <property type="term" value="F:long-chain fatty acid transmembrane transporter activity"/>
    <property type="evidence" value="ECO:0007669"/>
    <property type="project" value="TreeGrafter"/>
</dbReference>
<evidence type="ECO:0000256" key="3">
    <source>
        <dbReference type="ARBA" id="ARBA00022692"/>
    </source>
</evidence>
<dbReference type="Pfam" id="PF00005">
    <property type="entry name" value="ABC_tran"/>
    <property type="match status" value="1"/>
</dbReference>
<feature type="compositionally biased region" description="Basic and acidic residues" evidence="9">
    <location>
        <begin position="816"/>
        <end position="827"/>
    </location>
</feature>
<dbReference type="PANTHER" id="PTHR11384:SF67">
    <property type="entry name" value="ATP-BINDING CASSETTE SUB-FAMILY D MEMBER 1"/>
    <property type="match status" value="1"/>
</dbReference>
<dbReference type="AlphaFoldDB" id="A0A165GDA4"/>
<feature type="domain" description="ABC transporter" evidence="11">
    <location>
        <begin position="530"/>
        <end position="764"/>
    </location>
</feature>
<dbReference type="GO" id="GO:0140359">
    <property type="term" value="F:ABC-type transporter activity"/>
    <property type="evidence" value="ECO:0007669"/>
    <property type="project" value="InterPro"/>
</dbReference>
<evidence type="ECO:0000256" key="6">
    <source>
        <dbReference type="ARBA" id="ARBA00022989"/>
    </source>
</evidence>
<evidence type="ECO:0000313" key="14">
    <source>
        <dbReference type="Proteomes" id="UP000076632"/>
    </source>
</evidence>